<keyword evidence="5" id="KW-0479">Metal-binding</keyword>
<dbReference type="PIRSF" id="PIRSF004692">
    <property type="entry name" value="KdsD_KpsF"/>
    <property type="match status" value="1"/>
</dbReference>
<feature type="site" description="Catalytically relevant" evidence="6">
    <location>
        <position position="59"/>
    </location>
</feature>
<dbReference type="GO" id="GO:0097367">
    <property type="term" value="F:carbohydrate derivative binding"/>
    <property type="evidence" value="ECO:0007669"/>
    <property type="project" value="InterPro"/>
</dbReference>
<dbReference type="SUPFAM" id="SSF53697">
    <property type="entry name" value="SIS domain"/>
    <property type="match status" value="1"/>
</dbReference>
<evidence type="ECO:0000256" key="5">
    <source>
        <dbReference type="PIRSR" id="PIRSR004692-2"/>
    </source>
</evidence>
<dbReference type="PROSITE" id="PS51464">
    <property type="entry name" value="SIS"/>
    <property type="match status" value="1"/>
</dbReference>
<organism evidence="10 11">
    <name type="scientific">Oligella urethralis DNF00040</name>
    <dbReference type="NCBI Taxonomy" id="1401065"/>
    <lineage>
        <taxon>Bacteria</taxon>
        <taxon>Pseudomonadati</taxon>
        <taxon>Pseudomonadota</taxon>
        <taxon>Betaproteobacteria</taxon>
        <taxon>Burkholderiales</taxon>
        <taxon>Alcaligenaceae</taxon>
        <taxon>Oligella</taxon>
    </lineage>
</organism>
<keyword evidence="5" id="KW-0862">Zinc</keyword>
<dbReference type="CDD" id="cd05014">
    <property type="entry name" value="SIS_Kpsf"/>
    <property type="match status" value="1"/>
</dbReference>
<keyword evidence="2" id="KW-0677">Repeat</keyword>
<comment type="similarity">
    <text evidence="1 4">Belongs to the SIS family. GutQ/KpsF subfamily.</text>
</comment>
<evidence type="ECO:0000259" key="9">
    <source>
        <dbReference type="PROSITE" id="PS51464"/>
    </source>
</evidence>
<sequence>MDNKKSFDPAVILATGQQTVFAEAEALTQLGQRLGDDFVAAAQLILACQGRVVVMGIGKSGHIGRKIAATLASTGTPAFFVHSAEALHGDLGMVTGSDIVLAISYSGQSIELSTSLPVVKRLGTKIIAISGDRQSDLAKLADVYLDGAIEREACPLNLAPTNSTTVALALGDALAIACLQAREFGAADFALSHPGGALGRRLLTHVQDVMRSGEDLPIITPEYLLPEALAVMSAKHLGMTIIIDNQRKPIGIFTDGDLRRLISREGDIRNLTIQDVMSHHPKTIHFKALAVDAASLMEQNKLSQIIVIDDDGALVGALNMHDLMSAKVI</sequence>
<dbReference type="CDD" id="cd04604">
    <property type="entry name" value="CBS_pair_SIS_assoc"/>
    <property type="match status" value="1"/>
</dbReference>
<evidence type="ECO:0000313" key="10">
    <source>
        <dbReference type="EMBL" id="KGF31495.1"/>
    </source>
</evidence>
<proteinExistence type="inferred from homology"/>
<dbReference type="FunFam" id="3.40.50.10490:FF:000011">
    <property type="entry name" value="Arabinose 5-phosphate isomerase"/>
    <property type="match status" value="1"/>
</dbReference>
<dbReference type="Gene3D" id="3.10.580.10">
    <property type="entry name" value="CBS-domain"/>
    <property type="match status" value="1"/>
</dbReference>
<evidence type="ECO:0000256" key="7">
    <source>
        <dbReference type="PROSITE-ProRule" id="PRU00703"/>
    </source>
</evidence>
<dbReference type="SMART" id="SM00116">
    <property type="entry name" value="CBS"/>
    <property type="match status" value="2"/>
</dbReference>
<feature type="site" description="Catalytically relevant" evidence="6">
    <location>
        <position position="193"/>
    </location>
</feature>
<dbReference type="GO" id="GO:1901135">
    <property type="term" value="P:carbohydrate derivative metabolic process"/>
    <property type="evidence" value="ECO:0007669"/>
    <property type="project" value="InterPro"/>
</dbReference>
<feature type="site" description="Catalytically relevant" evidence="6">
    <location>
        <position position="111"/>
    </location>
</feature>
<dbReference type="AlphaFoldDB" id="A0A095Z9P3"/>
<evidence type="ECO:0000259" key="8">
    <source>
        <dbReference type="PROSITE" id="PS51371"/>
    </source>
</evidence>
<dbReference type="GeneID" id="93427309"/>
<gene>
    <name evidence="10" type="ORF">HMPREF2130_03090</name>
</gene>
<feature type="domain" description="CBS" evidence="8">
    <location>
        <begin position="210"/>
        <end position="268"/>
    </location>
</feature>
<keyword evidence="11" id="KW-1185">Reference proteome</keyword>
<feature type="site" description="Catalytically relevant" evidence="6">
    <location>
        <position position="152"/>
    </location>
</feature>
<comment type="caution">
    <text evidence="10">The sequence shown here is derived from an EMBL/GenBank/DDBJ whole genome shotgun (WGS) entry which is preliminary data.</text>
</comment>
<evidence type="ECO:0000256" key="3">
    <source>
        <dbReference type="ARBA" id="ARBA00023122"/>
    </source>
</evidence>
<dbReference type="InterPro" id="IPR004800">
    <property type="entry name" value="KdsD/KpsF-type"/>
</dbReference>
<feature type="domain" description="CBS" evidence="8">
    <location>
        <begin position="277"/>
        <end position="329"/>
    </location>
</feature>
<dbReference type="InterPro" id="IPR000644">
    <property type="entry name" value="CBS_dom"/>
</dbReference>
<accession>A0A095Z9P3</accession>
<dbReference type="PANTHER" id="PTHR42745">
    <property type="match status" value="1"/>
</dbReference>
<evidence type="ECO:0000256" key="2">
    <source>
        <dbReference type="ARBA" id="ARBA00022737"/>
    </source>
</evidence>
<dbReference type="InterPro" id="IPR050986">
    <property type="entry name" value="GutQ/KpsF_isomerases"/>
</dbReference>
<dbReference type="InterPro" id="IPR046342">
    <property type="entry name" value="CBS_dom_sf"/>
</dbReference>
<dbReference type="GO" id="GO:0019146">
    <property type="term" value="F:arabinose-5-phosphate isomerase activity"/>
    <property type="evidence" value="ECO:0007669"/>
    <property type="project" value="UniProtKB-ARBA"/>
</dbReference>
<feature type="binding site" evidence="5">
    <location>
        <position position="82"/>
    </location>
    <ligand>
        <name>Zn(2+)</name>
        <dbReference type="ChEBI" id="CHEBI:29105"/>
    </ligand>
</feature>
<dbReference type="GO" id="GO:0005975">
    <property type="term" value="P:carbohydrate metabolic process"/>
    <property type="evidence" value="ECO:0007669"/>
    <property type="project" value="InterPro"/>
</dbReference>
<dbReference type="NCBIfam" id="TIGR00393">
    <property type="entry name" value="kpsF"/>
    <property type="match status" value="1"/>
</dbReference>
<dbReference type="Proteomes" id="UP000029629">
    <property type="component" value="Unassembled WGS sequence"/>
</dbReference>
<protein>
    <submittedName>
        <fullName evidence="10">D-arabinose 5-phosphate isomerase</fullName>
    </submittedName>
</protein>
<dbReference type="PANTHER" id="PTHR42745:SF1">
    <property type="entry name" value="ARABINOSE 5-PHOSPHATE ISOMERASE KDSD"/>
    <property type="match status" value="1"/>
</dbReference>
<dbReference type="InterPro" id="IPR001347">
    <property type="entry name" value="SIS_dom"/>
</dbReference>
<dbReference type="PROSITE" id="PS51371">
    <property type="entry name" value="CBS"/>
    <property type="match status" value="2"/>
</dbReference>
<dbReference type="Gene3D" id="3.40.50.10490">
    <property type="entry name" value="Glucose-6-phosphate isomerase like protein, domain 1"/>
    <property type="match status" value="1"/>
</dbReference>
<dbReference type="GO" id="GO:0046872">
    <property type="term" value="F:metal ion binding"/>
    <property type="evidence" value="ECO:0007669"/>
    <property type="project" value="UniProtKB-KW"/>
</dbReference>
<dbReference type="OrthoDB" id="9762536at2"/>
<dbReference type="eggNOG" id="COG0794">
    <property type="taxonomic scope" value="Bacteria"/>
</dbReference>
<keyword evidence="10" id="KW-0413">Isomerase</keyword>
<reference evidence="10 11" key="1">
    <citation type="submission" date="2014-07" db="EMBL/GenBank/DDBJ databases">
        <authorList>
            <person name="McCorrison J."/>
            <person name="Sanka R."/>
            <person name="Torralba M."/>
            <person name="Gillis M."/>
            <person name="Haft D.H."/>
            <person name="Methe B."/>
            <person name="Sutton G."/>
            <person name="Nelson K.E."/>
        </authorList>
    </citation>
    <scope>NUCLEOTIDE SEQUENCE [LARGE SCALE GENOMIC DNA]</scope>
    <source>
        <strain evidence="10 11">DNF00040</strain>
    </source>
</reference>
<evidence type="ECO:0000256" key="1">
    <source>
        <dbReference type="ARBA" id="ARBA00008165"/>
    </source>
</evidence>
<dbReference type="InterPro" id="IPR046348">
    <property type="entry name" value="SIS_dom_sf"/>
</dbReference>
<feature type="domain" description="SIS" evidence="9">
    <location>
        <begin position="41"/>
        <end position="184"/>
    </location>
</feature>
<keyword evidence="3 7" id="KW-0129">CBS domain</keyword>
<dbReference type="Pfam" id="PF01380">
    <property type="entry name" value="SIS"/>
    <property type="match status" value="1"/>
</dbReference>
<name>A0A095Z9P3_9BURK</name>
<dbReference type="EMBL" id="JRNI01000013">
    <property type="protein sequence ID" value="KGF31495.1"/>
    <property type="molecule type" value="Genomic_DNA"/>
</dbReference>
<dbReference type="InterPro" id="IPR035474">
    <property type="entry name" value="SIS_Kpsf"/>
</dbReference>
<evidence type="ECO:0000256" key="4">
    <source>
        <dbReference type="PIRNR" id="PIRNR004692"/>
    </source>
</evidence>
<dbReference type="Pfam" id="PF00571">
    <property type="entry name" value="CBS"/>
    <property type="match status" value="2"/>
</dbReference>
<evidence type="ECO:0000313" key="11">
    <source>
        <dbReference type="Proteomes" id="UP000029629"/>
    </source>
</evidence>
<evidence type="ECO:0000256" key="6">
    <source>
        <dbReference type="PIRSR" id="PIRSR004692-3"/>
    </source>
</evidence>
<dbReference type="RefSeq" id="WP_018025884.1">
    <property type="nucleotide sequence ID" value="NZ_JRNI01000013.1"/>
</dbReference>
<dbReference type="eggNOG" id="COG2905">
    <property type="taxonomic scope" value="Bacteria"/>
</dbReference>